<dbReference type="HOGENOM" id="CLU_856962_0_0_6"/>
<evidence type="ECO:0000313" key="1">
    <source>
        <dbReference type="EMBL" id="CAG70168.1"/>
    </source>
</evidence>
<dbReference type="AlphaFoldDB" id="Q6F6Z7"/>
<sequence length="355" mass="41386">MRYKYPHRDKGQITMSQTFEFSIKSIRFDEDYRPSDNTRITTNFANLARGESRQENLRNTLNMINNRFNALADWDNPNGDRYAVELDIISVDIDVEGNGETFPTIEILKTNIIDYKNNQRIEGIVGNNFSSYVRDYDFSVLLLEHNKNQAKFSTPENYGELHGKIFKSFVNSNTFNDNFSKQPVICLSVSTTKTYHRTTNQHPVLGVEYQQDAYSLTDEYFAKMGLKVRYFMPKNSVAPLAFYFRGDLLSDYTDLELIGTISTMETFQKIYRPEIYNANSVAGQIYQPSLKHQDFSLTRIVYDREERSQLAIKQGKWTEEHFMKPYQSILERWAANYVDTSFSDKKYSEKNCAAV</sequence>
<evidence type="ECO:0008006" key="3">
    <source>
        <dbReference type="Google" id="ProtNLM"/>
    </source>
</evidence>
<organism evidence="1 2">
    <name type="scientific">Acinetobacter baylyi (strain ATCC 33305 / BD413 / ADP1)</name>
    <dbReference type="NCBI Taxonomy" id="62977"/>
    <lineage>
        <taxon>Bacteria</taxon>
        <taxon>Pseudomonadati</taxon>
        <taxon>Pseudomonadota</taxon>
        <taxon>Gammaproteobacteria</taxon>
        <taxon>Moraxellales</taxon>
        <taxon>Moraxellaceae</taxon>
        <taxon>Acinetobacter</taxon>
    </lineage>
</organism>
<proteinExistence type="predicted"/>
<name>Q6F6Z7_ACIAD</name>
<dbReference type="KEGG" id="aci:ACIAD3524"/>
<dbReference type="Proteomes" id="UP000000430">
    <property type="component" value="Chromosome"/>
</dbReference>
<protein>
    <recommendedName>
        <fullName evidence="3">DUF1852 domain-containing protein</fullName>
    </recommendedName>
</protein>
<dbReference type="eggNOG" id="ENOG502Z7IA">
    <property type="taxonomic scope" value="Bacteria"/>
</dbReference>
<dbReference type="InterPro" id="IPR015004">
    <property type="entry name" value="MesX"/>
</dbReference>
<accession>Q6F6Z7</accession>
<dbReference type="Pfam" id="PF08908">
    <property type="entry name" value="MesX"/>
    <property type="match status" value="1"/>
</dbReference>
<evidence type="ECO:0000313" key="2">
    <source>
        <dbReference type="Proteomes" id="UP000000430"/>
    </source>
</evidence>
<dbReference type="STRING" id="202950.GCA_001485005_01688"/>
<reference evidence="1 2" key="1">
    <citation type="journal article" date="2004" name="Nucleic Acids Res.">
        <title>Unique features revealed by the genome sequence of Acinetobacter sp. ADP1, a versatile and naturally transformation competent bacterium.</title>
        <authorList>
            <person name="Barbe V."/>
            <person name="Vallenet D."/>
            <person name="Fonknechten N."/>
            <person name="Kreimeyer A."/>
            <person name="Oztas S."/>
            <person name="Labarre L."/>
            <person name="Cruveiller S."/>
            <person name="Robert C."/>
            <person name="Duprat S."/>
            <person name="Wincker P."/>
            <person name="Ornston L.N."/>
            <person name="Weissenbach J."/>
            <person name="Marliere P."/>
            <person name="Cohen G.N."/>
            <person name="Medigue C."/>
        </authorList>
    </citation>
    <scope>NUCLEOTIDE SEQUENCE [LARGE SCALE GENOMIC DNA]</scope>
    <source>
        <strain evidence="2">ATCC 33305 / BD413 / ADP1</strain>
    </source>
</reference>
<gene>
    <name evidence="1" type="ordered locus">ACIAD3524</name>
</gene>
<dbReference type="EMBL" id="CR543861">
    <property type="protein sequence ID" value="CAG70168.1"/>
    <property type="molecule type" value="Genomic_DNA"/>
</dbReference>
<dbReference type="PIRSF" id="PIRSF034367">
    <property type="entry name" value="DUF1852"/>
    <property type="match status" value="1"/>
</dbReference>